<dbReference type="EMBL" id="JADGJD010001565">
    <property type="protein sequence ID" value="KAJ3040329.1"/>
    <property type="molecule type" value="Genomic_DNA"/>
</dbReference>
<dbReference type="Pfam" id="PF13676">
    <property type="entry name" value="TIR_2"/>
    <property type="match status" value="1"/>
</dbReference>
<dbReference type="InterPro" id="IPR035897">
    <property type="entry name" value="Toll_tir_struct_dom_sf"/>
</dbReference>
<keyword evidence="3" id="KW-1185">Reference proteome</keyword>
<evidence type="ECO:0000313" key="3">
    <source>
        <dbReference type="Proteomes" id="UP001212841"/>
    </source>
</evidence>
<feature type="domain" description="TIR" evidence="1">
    <location>
        <begin position="17"/>
        <end position="131"/>
    </location>
</feature>
<dbReference type="GO" id="GO:0007165">
    <property type="term" value="P:signal transduction"/>
    <property type="evidence" value="ECO:0007669"/>
    <property type="project" value="InterPro"/>
</dbReference>
<dbReference type="InterPro" id="IPR000157">
    <property type="entry name" value="TIR_dom"/>
</dbReference>
<dbReference type="SUPFAM" id="SSF52200">
    <property type="entry name" value="Toll/Interleukin receptor TIR domain"/>
    <property type="match status" value="1"/>
</dbReference>
<dbReference type="Proteomes" id="UP001212841">
    <property type="component" value="Unassembled WGS sequence"/>
</dbReference>
<organism evidence="2 3">
    <name type="scientific">Rhizophlyctis rosea</name>
    <dbReference type="NCBI Taxonomy" id="64517"/>
    <lineage>
        <taxon>Eukaryota</taxon>
        <taxon>Fungi</taxon>
        <taxon>Fungi incertae sedis</taxon>
        <taxon>Chytridiomycota</taxon>
        <taxon>Chytridiomycota incertae sedis</taxon>
        <taxon>Chytridiomycetes</taxon>
        <taxon>Rhizophlyctidales</taxon>
        <taxon>Rhizophlyctidaceae</taxon>
        <taxon>Rhizophlyctis</taxon>
    </lineage>
</organism>
<comment type="caution">
    <text evidence="2">The sequence shown here is derived from an EMBL/GenBank/DDBJ whole genome shotgun (WGS) entry which is preliminary data.</text>
</comment>
<gene>
    <name evidence="2" type="ORF">HK097_002583</name>
</gene>
<sequence>MAATNGTIAVLPKKFHIFISYRVKTDGLLAERLNDKLENQTFKDNNTPIQIRCFLDKNDLIHGSAYESQFLEALDASCLFTPIISEAILQSFLNLTPNSTDNVLLEWETALHYHSLHNLHISPLLIGTTSPQNGYKKFNGWEVVQRLPNVCLKGGKGRTVKQIVGDLLKLQGVFVDPEEVGGRVREVVERHEFWFKGMAIYGSTVSTVLQVCIGPGRSTRNGYWDAPLGVFGNLEIAIESIRSIVAPFSVPDSDVWCHFAHDGEPKVADEKNDDWNEDDSARGTMITFAGGFMDPDLTSAVQNRFADSIWPHYRTAWTDQAAIGQEDEQIFHSIDITYPGTQPTDPQILDTQINIGRLLGSHTNSNQLYISLWISQDYLRTYSLPHLQSIPAYSSRSSSWQHKFGKLTETILNCSEDVYRVHVVWEPSEESGEEPTAGAVLVQWREGWGIRHFPSEEKPFEK</sequence>
<protein>
    <recommendedName>
        <fullName evidence="1">TIR domain-containing protein</fullName>
    </recommendedName>
</protein>
<dbReference type="AlphaFoldDB" id="A0AAD5SAU2"/>
<feature type="non-terminal residue" evidence="2">
    <location>
        <position position="1"/>
    </location>
</feature>
<reference evidence="2" key="1">
    <citation type="submission" date="2020-05" db="EMBL/GenBank/DDBJ databases">
        <title>Phylogenomic resolution of chytrid fungi.</title>
        <authorList>
            <person name="Stajich J.E."/>
            <person name="Amses K."/>
            <person name="Simmons R."/>
            <person name="Seto K."/>
            <person name="Myers J."/>
            <person name="Bonds A."/>
            <person name="Quandt C.A."/>
            <person name="Barry K."/>
            <person name="Liu P."/>
            <person name="Grigoriev I."/>
            <person name="Longcore J.E."/>
            <person name="James T.Y."/>
        </authorList>
    </citation>
    <scope>NUCLEOTIDE SEQUENCE</scope>
    <source>
        <strain evidence="2">JEL0318</strain>
    </source>
</reference>
<dbReference type="Gene3D" id="3.40.50.10140">
    <property type="entry name" value="Toll/interleukin-1 receptor homology (TIR) domain"/>
    <property type="match status" value="1"/>
</dbReference>
<evidence type="ECO:0000313" key="2">
    <source>
        <dbReference type="EMBL" id="KAJ3040329.1"/>
    </source>
</evidence>
<proteinExistence type="predicted"/>
<name>A0AAD5SAU2_9FUNG</name>
<evidence type="ECO:0000259" key="1">
    <source>
        <dbReference type="Pfam" id="PF13676"/>
    </source>
</evidence>
<accession>A0AAD5SAU2</accession>